<dbReference type="PANTHER" id="PTHR43433">
    <property type="entry name" value="HYDROLASE, ALPHA/BETA FOLD FAMILY PROTEIN"/>
    <property type="match status" value="1"/>
</dbReference>
<evidence type="ECO:0000313" key="2">
    <source>
        <dbReference type="EMBL" id="NEN22728.1"/>
    </source>
</evidence>
<dbReference type="Gene3D" id="3.40.50.1820">
    <property type="entry name" value="alpha/beta hydrolase"/>
    <property type="match status" value="1"/>
</dbReference>
<organism evidence="2 3">
    <name type="scientific">Cryomorpha ignava</name>
    <dbReference type="NCBI Taxonomy" id="101383"/>
    <lineage>
        <taxon>Bacteria</taxon>
        <taxon>Pseudomonadati</taxon>
        <taxon>Bacteroidota</taxon>
        <taxon>Flavobacteriia</taxon>
        <taxon>Flavobacteriales</taxon>
        <taxon>Cryomorphaceae</taxon>
        <taxon>Cryomorpha</taxon>
    </lineage>
</organism>
<protein>
    <submittedName>
        <fullName evidence="2">Alpha/beta hydrolase</fullName>
    </submittedName>
</protein>
<dbReference type="Pfam" id="PF00561">
    <property type="entry name" value="Abhydrolase_1"/>
    <property type="match status" value="1"/>
</dbReference>
<accession>A0A7K3WMH4</accession>
<evidence type="ECO:0000259" key="1">
    <source>
        <dbReference type="Pfam" id="PF00561"/>
    </source>
</evidence>
<feature type="domain" description="AB hydrolase-1" evidence="1">
    <location>
        <begin position="30"/>
        <end position="141"/>
    </location>
</feature>
<sequence length="282" mass="32524">MSNSTKVNLQLFHSGGISMQYATWGTGKTPLLAFHGFSRSHRDYASFTKNLHEEFTVYAFDVFFHESTSIGDREPDKGPFQPEELKTCFEEFLKYIEADKAWLMGYSLGGRIALKLAEIMPEKIGGMYLFAPDGLIVNSWYALLSFSAPGRALFRYFIKHNTFFLKMLDFVFRIGLISEKRKIFVLAHIKSSEMQWQVYNVWTFLRKIEPKMNILGVVLSGHGITVDLFMGKHDRIIPIKNAKRLKKAFPELKVHILDSGHVMLTPQIAKTIEEKRLMRMPE</sequence>
<dbReference type="PRINTS" id="PR00111">
    <property type="entry name" value="ABHYDROLASE"/>
</dbReference>
<dbReference type="SUPFAM" id="SSF53474">
    <property type="entry name" value="alpha/beta-Hydrolases"/>
    <property type="match status" value="1"/>
</dbReference>
<gene>
    <name evidence="2" type="ORF">G3O08_04310</name>
</gene>
<reference evidence="2 3" key="1">
    <citation type="submission" date="2020-02" db="EMBL/GenBank/DDBJ databases">
        <title>Out from the shadows clarifying the taxonomy of the family Cryomorphaceae and related taxa by utilizing the GTDB taxonomic framework.</title>
        <authorList>
            <person name="Bowman J.P."/>
        </authorList>
    </citation>
    <scope>NUCLEOTIDE SEQUENCE [LARGE SCALE GENOMIC DNA]</scope>
    <source>
        <strain evidence="2 3">QSSC 1-22</strain>
    </source>
</reference>
<proteinExistence type="predicted"/>
<evidence type="ECO:0000313" key="3">
    <source>
        <dbReference type="Proteomes" id="UP000486602"/>
    </source>
</evidence>
<comment type="caution">
    <text evidence="2">The sequence shown here is derived from an EMBL/GenBank/DDBJ whole genome shotgun (WGS) entry which is preliminary data.</text>
</comment>
<dbReference type="InterPro" id="IPR000073">
    <property type="entry name" value="AB_hydrolase_1"/>
</dbReference>
<dbReference type="InterPro" id="IPR050471">
    <property type="entry name" value="AB_hydrolase"/>
</dbReference>
<dbReference type="InterPro" id="IPR029058">
    <property type="entry name" value="AB_hydrolase_fold"/>
</dbReference>
<dbReference type="RefSeq" id="WP_163283456.1">
    <property type="nucleotide sequence ID" value="NZ_JAAGVY010000005.1"/>
</dbReference>
<keyword evidence="3" id="KW-1185">Reference proteome</keyword>
<keyword evidence="2" id="KW-0378">Hydrolase</keyword>
<name>A0A7K3WMH4_9FLAO</name>
<dbReference type="GO" id="GO:0016787">
    <property type="term" value="F:hydrolase activity"/>
    <property type="evidence" value="ECO:0007669"/>
    <property type="project" value="UniProtKB-KW"/>
</dbReference>
<dbReference type="Proteomes" id="UP000486602">
    <property type="component" value="Unassembled WGS sequence"/>
</dbReference>
<dbReference type="PANTHER" id="PTHR43433:SF4">
    <property type="entry name" value="NON-HEME CHLOROPEROXIDASE-RELATED"/>
    <property type="match status" value="1"/>
</dbReference>
<dbReference type="AlphaFoldDB" id="A0A7K3WMH4"/>
<dbReference type="EMBL" id="JAAGVY010000005">
    <property type="protein sequence ID" value="NEN22728.1"/>
    <property type="molecule type" value="Genomic_DNA"/>
</dbReference>